<keyword evidence="1" id="KW-1133">Transmembrane helix</keyword>
<accession>A0A955I9G8</accession>
<reference evidence="2" key="1">
    <citation type="submission" date="2020-04" db="EMBL/GenBank/DDBJ databases">
        <authorList>
            <person name="Zhang T."/>
        </authorList>
    </citation>
    <scope>NUCLEOTIDE SEQUENCE</scope>
    <source>
        <strain evidence="2">HKST-UBA12</strain>
    </source>
</reference>
<sequence>MRRLGLFTILAFLLVAIAVPVKVFAYETASQEALSPNAASRDECLALSAGKDEICLNGYAANVVSALSKLIGNSMTYADFENASLALANGKETFATSRLLNADPSFLGMTLSLNYSLLDQRPASGVVFALDRIENASSPEPVYAAEPQPYFPGTGFELMQPIQAFWGWAVAVAYSFMILIIIAVAFALMFRAKLDGQQVVQLQNAIPGIVLAMILIPLSYPISGLFIDGISLGTNAVHGFVFGQGGPGRAVYEEGSSSGTPFNTEEGRGLYADDWRVNVFRVHELIGIQSLGVTAGNVICPDSATTGDCIDSSQYGVLNFIDQLIKFIVAEPEGQSGIGYIIGELLNLLFSLMAIVVSFRIAWRLIKKLLVLMFMPIISPFIFATVAIPGTGMKSLTGYLKNLGAASLNYIVSYALFLFAIIFTNEAFFRSIPNVQTYKYTPPLLGVIGQAISGGTTDTVNLAGTSTGMLFTLLGAGLFLSIPKILDTIDEKLGVEQGFIPKALQPYVDDIKYSGDVAFRKAPATGRAVGGTALSLAATPFNAAFKRFGGYKPTPFDYSRGEQYVLDRREKMSEMAADAANKKGLSKVVANARLGLAGARSSAGATLRGQSGAFAVKKAEGATSLQVSLDFDLIRANFQGSDDYTIKQRTLKTQIDPGGKLYGVFTVEAAKDTTPPAGSLVFKDYDGGTAIAKLVNESLGQTAFLRIKTKAMGGGGHEFRLVDGAIQITDKTGLLTGLNKTKINVYLDMPAPLPSYLGPWKAEGPNMIFFFIGTPDIGRPKPIRIVVEE</sequence>
<reference evidence="2" key="2">
    <citation type="journal article" date="2021" name="Microbiome">
        <title>Successional dynamics and alternative stable states in a saline activated sludge microbial community over 9 years.</title>
        <authorList>
            <person name="Wang Y."/>
            <person name="Ye J."/>
            <person name="Ju F."/>
            <person name="Liu L."/>
            <person name="Boyd J.A."/>
            <person name="Deng Y."/>
            <person name="Parks D.H."/>
            <person name="Jiang X."/>
            <person name="Yin X."/>
            <person name="Woodcroft B.J."/>
            <person name="Tyson G.W."/>
            <person name="Hugenholtz P."/>
            <person name="Polz M.F."/>
            <person name="Zhang T."/>
        </authorList>
    </citation>
    <scope>NUCLEOTIDE SEQUENCE</scope>
    <source>
        <strain evidence="2">HKST-UBA12</strain>
    </source>
</reference>
<comment type="caution">
    <text evidence="2">The sequence shown here is derived from an EMBL/GenBank/DDBJ whole genome shotgun (WGS) entry which is preliminary data.</text>
</comment>
<protein>
    <submittedName>
        <fullName evidence="2">Uncharacterized protein</fullName>
    </submittedName>
</protein>
<dbReference type="AlphaFoldDB" id="A0A955I9G8"/>
<feature type="transmembrane region" description="Helical" evidence="1">
    <location>
        <begin position="369"/>
        <end position="388"/>
    </location>
</feature>
<proteinExistence type="predicted"/>
<feature type="transmembrane region" description="Helical" evidence="1">
    <location>
        <begin position="202"/>
        <end position="222"/>
    </location>
</feature>
<dbReference type="EMBL" id="JAGQLI010000099">
    <property type="protein sequence ID" value="MCA9379163.1"/>
    <property type="molecule type" value="Genomic_DNA"/>
</dbReference>
<gene>
    <name evidence="2" type="ORF">KC640_01930</name>
</gene>
<dbReference type="Proteomes" id="UP000760819">
    <property type="component" value="Unassembled WGS sequence"/>
</dbReference>
<keyword evidence="1" id="KW-0472">Membrane</keyword>
<organism evidence="2 3">
    <name type="scientific">Candidatus Dojkabacteria bacterium</name>
    <dbReference type="NCBI Taxonomy" id="2099670"/>
    <lineage>
        <taxon>Bacteria</taxon>
        <taxon>Candidatus Dojkabacteria</taxon>
    </lineage>
</organism>
<keyword evidence="1" id="KW-0812">Transmembrane</keyword>
<feature type="transmembrane region" description="Helical" evidence="1">
    <location>
        <begin position="165"/>
        <end position="190"/>
    </location>
</feature>
<name>A0A955I9G8_9BACT</name>
<evidence type="ECO:0000313" key="3">
    <source>
        <dbReference type="Proteomes" id="UP000760819"/>
    </source>
</evidence>
<evidence type="ECO:0000313" key="2">
    <source>
        <dbReference type="EMBL" id="MCA9379163.1"/>
    </source>
</evidence>
<feature type="transmembrane region" description="Helical" evidence="1">
    <location>
        <begin position="408"/>
        <end position="429"/>
    </location>
</feature>
<evidence type="ECO:0000256" key="1">
    <source>
        <dbReference type="SAM" id="Phobius"/>
    </source>
</evidence>